<evidence type="ECO:0000313" key="10">
    <source>
        <dbReference type="Proteomes" id="UP000198282"/>
    </source>
</evidence>
<feature type="domain" description="Response regulatory" evidence="8">
    <location>
        <begin position="4"/>
        <end position="121"/>
    </location>
</feature>
<dbReference type="SUPFAM" id="SSF52172">
    <property type="entry name" value="CheY-like"/>
    <property type="match status" value="1"/>
</dbReference>
<protein>
    <submittedName>
        <fullName evidence="9">Two component transcriptional regulator, LuxR family</fullName>
    </submittedName>
</protein>
<keyword evidence="3" id="KW-0238">DNA-binding</keyword>
<dbReference type="GO" id="GO:0000160">
    <property type="term" value="P:phosphorelay signal transduction system"/>
    <property type="evidence" value="ECO:0007669"/>
    <property type="project" value="InterPro"/>
</dbReference>
<dbReference type="PROSITE" id="PS50110">
    <property type="entry name" value="RESPONSE_REGULATORY"/>
    <property type="match status" value="1"/>
</dbReference>
<dbReference type="Proteomes" id="UP000198282">
    <property type="component" value="Unassembled WGS sequence"/>
</dbReference>
<dbReference type="PANTHER" id="PTHR43214:SF24">
    <property type="entry name" value="TRANSCRIPTIONAL REGULATORY PROTEIN NARL-RELATED"/>
    <property type="match status" value="1"/>
</dbReference>
<dbReference type="RefSeq" id="WP_089212013.1">
    <property type="nucleotide sequence ID" value="NZ_FZOD01000057.1"/>
</dbReference>
<feature type="modified residue" description="4-aspartylphosphate" evidence="5">
    <location>
        <position position="55"/>
    </location>
</feature>
<dbReference type="Gene3D" id="3.40.50.2300">
    <property type="match status" value="1"/>
</dbReference>
<proteinExistence type="predicted"/>
<dbReference type="InterPro" id="IPR011006">
    <property type="entry name" value="CheY-like_superfamily"/>
</dbReference>
<dbReference type="OrthoDB" id="9808843at2"/>
<evidence type="ECO:0000256" key="5">
    <source>
        <dbReference type="PROSITE-ProRule" id="PRU00169"/>
    </source>
</evidence>
<dbReference type="Pfam" id="PF00196">
    <property type="entry name" value="GerE"/>
    <property type="match status" value="1"/>
</dbReference>
<keyword evidence="10" id="KW-1185">Reference proteome</keyword>
<sequence>MTLRVLIADDHAMFRSGLRAVLDTQPDLACVGEAPDGQIALSEVLRLRPDVAIMDIRMPRLDGLRATETILADPANTTRVILLTTYDEDTYVHRALRAGASGFLLKSLPPEELIAAVRVAARGGALIDPSVTRRLSARLADGIAPPPTPADLDLLTAREREVLLLLAKAYSNAEIAERLGIGDETVKTHVSRVLTKLDLRDRVHAVSYAHLHGLVGQAGPGRTPRPVQRPITGRGTA</sequence>
<reference evidence="9 10" key="1">
    <citation type="submission" date="2017-06" db="EMBL/GenBank/DDBJ databases">
        <authorList>
            <person name="Kim H.J."/>
            <person name="Triplett B.A."/>
        </authorList>
    </citation>
    <scope>NUCLEOTIDE SEQUENCE [LARGE SCALE GENOMIC DNA]</scope>
    <source>
        <strain evidence="9 10">CGMCC 4.2132</strain>
    </source>
</reference>
<evidence type="ECO:0000256" key="6">
    <source>
        <dbReference type="SAM" id="MobiDB-lite"/>
    </source>
</evidence>
<evidence type="ECO:0000259" key="8">
    <source>
        <dbReference type="PROSITE" id="PS50110"/>
    </source>
</evidence>
<dbReference type="PRINTS" id="PR00038">
    <property type="entry name" value="HTHLUXR"/>
</dbReference>
<accession>A0A239NHJ9</accession>
<dbReference type="GO" id="GO:0006355">
    <property type="term" value="P:regulation of DNA-templated transcription"/>
    <property type="evidence" value="ECO:0007669"/>
    <property type="project" value="InterPro"/>
</dbReference>
<dbReference type="InterPro" id="IPR058245">
    <property type="entry name" value="NreC/VraR/RcsB-like_REC"/>
</dbReference>
<dbReference type="SUPFAM" id="SSF46894">
    <property type="entry name" value="C-terminal effector domain of the bipartite response regulators"/>
    <property type="match status" value="1"/>
</dbReference>
<keyword evidence="1 5" id="KW-0597">Phosphoprotein</keyword>
<dbReference type="SMART" id="SM00448">
    <property type="entry name" value="REC"/>
    <property type="match status" value="1"/>
</dbReference>
<dbReference type="SMART" id="SM00421">
    <property type="entry name" value="HTH_LUXR"/>
    <property type="match status" value="1"/>
</dbReference>
<feature type="region of interest" description="Disordered" evidence="6">
    <location>
        <begin position="216"/>
        <end position="237"/>
    </location>
</feature>
<dbReference type="CDD" id="cd17535">
    <property type="entry name" value="REC_NarL-like"/>
    <property type="match status" value="1"/>
</dbReference>
<feature type="domain" description="HTH luxR-type" evidence="7">
    <location>
        <begin position="148"/>
        <end position="213"/>
    </location>
</feature>
<dbReference type="InterPro" id="IPR000792">
    <property type="entry name" value="Tscrpt_reg_LuxR_C"/>
</dbReference>
<name>A0A239NHJ9_9ACTN</name>
<evidence type="ECO:0000259" key="7">
    <source>
        <dbReference type="PROSITE" id="PS50043"/>
    </source>
</evidence>
<keyword evidence="4" id="KW-0804">Transcription</keyword>
<evidence type="ECO:0000313" key="9">
    <source>
        <dbReference type="EMBL" id="SNT53808.1"/>
    </source>
</evidence>
<dbReference type="EMBL" id="FZOD01000057">
    <property type="protein sequence ID" value="SNT53808.1"/>
    <property type="molecule type" value="Genomic_DNA"/>
</dbReference>
<dbReference type="CDD" id="cd06170">
    <property type="entry name" value="LuxR_C_like"/>
    <property type="match status" value="1"/>
</dbReference>
<dbReference type="InterPro" id="IPR016032">
    <property type="entry name" value="Sig_transdc_resp-reg_C-effctor"/>
</dbReference>
<evidence type="ECO:0000256" key="2">
    <source>
        <dbReference type="ARBA" id="ARBA00023015"/>
    </source>
</evidence>
<evidence type="ECO:0000256" key="3">
    <source>
        <dbReference type="ARBA" id="ARBA00023125"/>
    </source>
</evidence>
<evidence type="ECO:0000256" key="1">
    <source>
        <dbReference type="ARBA" id="ARBA00022553"/>
    </source>
</evidence>
<gene>
    <name evidence="9" type="ORF">SAMN05216276_105720</name>
</gene>
<dbReference type="InterPro" id="IPR001789">
    <property type="entry name" value="Sig_transdc_resp-reg_receiver"/>
</dbReference>
<dbReference type="PROSITE" id="PS50043">
    <property type="entry name" value="HTH_LUXR_2"/>
    <property type="match status" value="1"/>
</dbReference>
<dbReference type="InterPro" id="IPR039420">
    <property type="entry name" value="WalR-like"/>
</dbReference>
<dbReference type="PANTHER" id="PTHR43214">
    <property type="entry name" value="TWO-COMPONENT RESPONSE REGULATOR"/>
    <property type="match status" value="1"/>
</dbReference>
<keyword evidence="2" id="KW-0805">Transcription regulation</keyword>
<dbReference type="Pfam" id="PF00072">
    <property type="entry name" value="Response_reg"/>
    <property type="match status" value="1"/>
</dbReference>
<dbReference type="GO" id="GO:0003677">
    <property type="term" value="F:DNA binding"/>
    <property type="evidence" value="ECO:0007669"/>
    <property type="project" value="UniProtKB-KW"/>
</dbReference>
<evidence type="ECO:0000256" key="4">
    <source>
        <dbReference type="ARBA" id="ARBA00023163"/>
    </source>
</evidence>
<organism evidence="9 10">
    <name type="scientific">Streptosporangium subroseum</name>
    <dbReference type="NCBI Taxonomy" id="106412"/>
    <lineage>
        <taxon>Bacteria</taxon>
        <taxon>Bacillati</taxon>
        <taxon>Actinomycetota</taxon>
        <taxon>Actinomycetes</taxon>
        <taxon>Streptosporangiales</taxon>
        <taxon>Streptosporangiaceae</taxon>
        <taxon>Streptosporangium</taxon>
    </lineage>
</organism>
<dbReference type="AlphaFoldDB" id="A0A239NHJ9"/>